<evidence type="ECO:0000313" key="6">
    <source>
        <dbReference type="Proteomes" id="UP000193387"/>
    </source>
</evidence>
<dbReference type="Proteomes" id="UP000193387">
    <property type="component" value="Unassembled WGS sequence"/>
</dbReference>
<dbReference type="InterPro" id="IPR050204">
    <property type="entry name" value="AraC_XylS_family_regulators"/>
</dbReference>
<evidence type="ECO:0000256" key="1">
    <source>
        <dbReference type="ARBA" id="ARBA00023015"/>
    </source>
</evidence>
<dbReference type="InterPro" id="IPR035418">
    <property type="entry name" value="AraC-bd_2"/>
</dbReference>
<dbReference type="PANTHER" id="PTHR46796">
    <property type="entry name" value="HTH-TYPE TRANSCRIPTIONAL ACTIVATOR RHAS-RELATED"/>
    <property type="match status" value="1"/>
</dbReference>
<reference evidence="5 6" key="1">
    <citation type="submission" date="2016-01" db="EMBL/GenBank/DDBJ databases">
        <title>The new phylogeny of the genus Mycobacterium.</title>
        <authorList>
            <person name="Tarcisio F."/>
            <person name="Conor M."/>
            <person name="Antonella G."/>
            <person name="Elisabetta G."/>
            <person name="Giulia F.S."/>
            <person name="Sara T."/>
            <person name="Anna F."/>
            <person name="Clotilde B."/>
            <person name="Roberto B."/>
            <person name="Veronica D.S."/>
            <person name="Fabio R."/>
            <person name="Monica P."/>
            <person name="Olivier J."/>
            <person name="Enrico T."/>
            <person name="Nicola S."/>
        </authorList>
    </citation>
    <scope>NUCLEOTIDE SEQUENCE [LARGE SCALE GENOMIC DNA]</scope>
    <source>
        <strain evidence="5 6">DSM 44616</strain>
    </source>
</reference>
<name>A0AAJ3NU01_9MYCO</name>
<keyword evidence="2" id="KW-0238">DNA-binding</keyword>
<evidence type="ECO:0000256" key="2">
    <source>
        <dbReference type="ARBA" id="ARBA00023125"/>
    </source>
</evidence>
<accession>A0AAJ3NU01</accession>
<keyword evidence="6" id="KW-1185">Reference proteome</keyword>
<evidence type="ECO:0000256" key="3">
    <source>
        <dbReference type="ARBA" id="ARBA00023163"/>
    </source>
</evidence>
<proteinExistence type="predicted"/>
<dbReference type="GO" id="GO:0043565">
    <property type="term" value="F:sequence-specific DNA binding"/>
    <property type="evidence" value="ECO:0007669"/>
    <property type="project" value="InterPro"/>
</dbReference>
<dbReference type="PROSITE" id="PS01124">
    <property type="entry name" value="HTH_ARAC_FAMILY_2"/>
    <property type="match status" value="1"/>
</dbReference>
<keyword evidence="1" id="KW-0805">Transcription regulation</keyword>
<dbReference type="RefSeq" id="WP_158090664.1">
    <property type="nucleotide sequence ID" value="NZ_AP022573.1"/>
</dbReference>
<organism evidence="5 6">
    <name type="scientific">Mycobacterium saskatchewanense</name>
    <dbReference type="NCBI Taxonomy" id="220927"/>
    <lineage>
        <taxon>Bacteria</taxon>
        <taxon>Bacillati</taxon>
        <taxon>Actinomycetota</taxon>
        <taxon>Actinomycetes</taxon>
        <taxon>Mycobacteriales</taxon>
        <taxon>Mycobacteriaceae</taxon>
        <taxon>Mycobacterium</taxon>
        <taxon>Mycobacterium simiae complex</taxon>
    </lineage>
</organism>
<feature type="domain" description="HTH araC/xylS-type" evidence="4">
    <location>
        <begin position="229"/>
        <end position="330"/>
    </location>
</feature>
<dbReference type="SMART" id="SM00342">
    <property type="entry name" value="HTH_ARAC"/>
    <property type="match status" value="1"/>
</dbReference>
<gene>
    <name evidence="5" type="ORF">AWC23_04145</name>
</gene>
<dbReference type="InterPro" id="IPR018060">
    <property type="entry name" value="HTH_AraC"/>
</dbReference>
<sequence>MAGPGGEMDSSRELPNWFRTRSPDHAIHLCETAFHPHRLELLESGGFGFAQHLTRAGPITLADLTYDTDVSLSFAGDRDSYYIHLTLDGRLESQYLGRHLVSTPAVATIYRPEAEMSVTRWPGGTRHLGIKIDQLVVDTALKALLGRSPESSVAFTATLPLSDHAAQSWVSQVRWINREFARPDSPLQHPAVLDPLVESVVCGLLLVAGHPDREGLAASTRPVRPPAVRTAMDIIESKPQSALTTSRLALECHVSVRALQEGFHRHVGMSPMAYLRQVRLRRARADLRAAHSSHTGVAAVAHRWGFGHLGRFAAAYKVMYGETPLQTLRAGGD</sequence>
<dbReference type="Pfam" id="PF12833">
    <property type="entry name" value="HTH_18"/>
    <property type="match status" value="1"/>
</dbReference>
<dbReference type="Gene3D" id="1.10.10.60">
    <property type="entry name" value="Homeodomain-like"/>
    <property type="match status" value="1"/>
</dbReference>
<comment type="caution">
    <text evidence="5">The sequence shown here is derived from an EMBL/GenBank/DDBJ whole genome shotgun (WGS) entry which is preliminary data.</text>
</comment>
<dbReference type="EMBL" id="LQPR01000006">
    <property type="protein sequence ID" value="ORW74759.1"/>
    <property type="molecule type" value="Genomic_DNA"/>
</dbReference>
<dbReference type="AlphaFoldDB" id="A0AAJ3NU01"/>
<dbReference type="SUPFAM" id="SSF46689">
    <property type="entry name" value="Homeodomain-like"/>
    <property type="match status" value="2"/>
</dbReference>
<dbReference type="InterPro" id="IPR009057">
    <property type="entry name" value="Homeodomain-like_sf"/>
</dbReference>
<dbReference type="GO" id="GO:0003700">
    <property type="term" value="F:DNA-binding transcription factor activity"/>
    <property type="evidence" value="ECO:0007669"/>
    <property type="project" value="InterPro"/>
</dbReference>
<evidence type="ECO:0000313" key="5">
    <source>
        <dbReference type="EMBL" id="ORW74759.1"/>
    </source>
</evidence>
<evidence type="ECO:0000259" key="4">
    <source>
        <dbReference type="PROSITE" id="PS01124"/>
    </source>
</evidence>
<keyword evidence="3" id="KW-0804">Transcription</keyword>
<protein>
    <recommendedName>
        <fullName evidence="4">HTH araC/xylS-type domain-containing protein</fullName>
    </recommendedName>
</protein>
<dbReference type="PANTHER" id="PTHR46796:SF12">
    <property type="entry name" value="HTH-TYPE DNA-BINDING TRANSCRIPTIONAL ACTIVATOR EUTR"/>
    <property type="match status" value="1"/>
</dbReference>
<dbReference type="Pfam" id="PF14525">
    <property type="entry name" value="AraC_binding_2"/>
    <property type="match status" value="1"/>
</dbReference>